<keyword evidence="3" id="KW-1185">Reference proteome</keyword>
<proteinExistence type="predicted"/>
<gene>
    <name evidence="2" type="ORF">ASIM_LOCUS19922</name>
</gene>
<dbReference type="Proteomes" id="UP000267096">
    <property type="component" value="Unassembled WGS sequence"/>
</dbReference>
<sequence length="112" mass="12168">MTGLIGLKVSFLAQNYVTVRQMTTHMRPTSATVWSNQLETSAFFAQPPGLVPTTTFPPPPPPYSQINQSPSATSPNPNQRTSPAAVASAPPDYELIIRVDQPNRLNDSVLPH</sequence>
<dbReference type="AlphaFoldDB" id="A0A0M3KHS4"/>
<name>A0A0M3KHS4_ANISI</name>
<dbReference type="WBParaSite" id="ASIM_0002053901-mRNA-1">
    <property type="protein sequence ID" value="ASIM_0002053901-mRNA-1"/>
    <property type="gene ID" value="ASIM_0002053901"/>
</dbReference>
<feature type="compositionally biased region" description="Polar residues" evidence="1">
    <location>
        <begin position="64"/>
        <end position="82"/>
    </location>
</feature>
<organism evidence="4">
    <name type="scientific">Anisakis simplex</name>
    <name type="common">Herring worm</name>
    <dbReference type="NCBI Taxonomy" id="6269"/>
    <lineage>
        <taxon>Eukaryota</taxon>
        <taxon>Metazoa</taxon>
        <taxon>Ecdysozoa</taxon>
        <taxon>Nematoda</taxon>
        <taxon>Chromadorea</taxon>
        <taxon>Rhabditida</taxon>
        <taxon>Spirurina</taxon>
        <taxon>Ascaridomorpha</taxon>
        <taxon>Ascaridoidea</taxon>
        <taxon>Anisakidae</taxon>
        <taxon>Anisakis</taxon>
        <taxon>Anisakis simplex complex</taxon>
    </lineage>
</organism>
<evidence type="ECO:0000313" key="4">
    <source>
        <dbReference type="WBParaSite" id="ASIM_0002053901-mRNA-1"/>
    </source>
</evidence>
<evidence type="ECO:0000313" key="3">
    <source>
        <dbReference type="Proteomes" id="UP000267096"/>
    </source>
</evidence>
<evidence type="ECO:0000256" key="1">
    <source>
        <dbReference type="SAM" id="MobiDB-lite"/>
    </source>
</evidence>
<reference evidence="2 3" key="2">
    <citation type="submission" date="2018-11" db="EMBL/GenBank/DDBJ databases">
        <authorList>
            <consortium name="Pathogen Informatics"/>
        </authorList>
    </citation>
    <scope>NUCLEOTIDE SEQUENCE [LARGE SCALE GENOMIC DNA]</scope>
</reference>
<evidence type="ECO:0000313" key="2">
    <source>
        <dbReference type="EMBL" id="VDK73078.1"/>
    </source>
</evidence>
<feature type="region of interest" description="Disordered" evidence="1">
    <location>
        <begin position="47"/>
        <end position="90"/>
    </location>
</feature>
<reference evidence="4" key="1">
    <citation type="submission" date="2017-02" db="UniProtKB">
        <authorList>
            <consortium name="WormBaseParasite"/>
        </authorList>
    </citation>
    <scope>IDENTIFICATION</scope>
</reference>
<accession>A0A0M3KHS4</accession>
<dbReference type="EMBL" id="UYRR01038271">
    <property type="protein sequence ID" value="VDK73078.1"/>
    <property type="molecule type" value="Genomic_DNA"/>
</dbReference>
<protein>
    <submittedName>
        <fullName evidence="2 4">Uncharacterized protein</fullName>
    </submittedName>
</protein>